<protein>
    <submittedName>
        <fullName evidence="2">Uncharacterized protein</fullName>
    </submittedName>
</protein>
<evidence type="ECO:0000256" key="1">
    <source>
        <dbReference type="SAM" id="MobiDB-lite"/>
    </source>
</evidence>
<name>A0A4R6S805_LABRH</name>
<gene>
    <name evidence="2" type="ORF">EV186_10459</name>
</gene>
<reference evidence="2 3" key="1">
    <citation type="submission" date="2019-03" db="EMBL/GenBank/DDBJ databases">
        <title>Genomic Encyclopedia of Type Strains, Phase IV (KMG-IV): sequencing the most valuable type-strain genomes for metagenomic binning, comparative biology and taxonomic classification.</title>
        <authorList>
            <person name="Goeker M."/>
        </authorList>
    </citation>
    <scope>NUCLEOTIDE SEQUENCE [LARGE SCALE GENOMIC DNA]</scope>
    <source>
        <strain evidence="2 3">DSM 45361</strain>
    </source>
</reference>
<organism evidence="2 3">
    <name type="scientific">Labedaea rhizosphaerae</name>
    <dbReference type="NCBI Taxonomy" id="598644"/>
    <lineage>
        <taxon>Bacteria</taxon>
        <taxon>Bacillati</taxon>
        <taxon>Actinomycetota</taxon>
        <taxon>Actinomycetes</taxon>
        <taxon>Pseudonocardiales</taxon>
        <taxon>Pseudonocardiaceae</taxon>
        <taxon>Labedaea</taxon>
    </lineage>
</organism>
<evidence type="ECO:0000313" key="2">
    <source>
        <dbReference type="EMBL" id="TDP96079.1"/>
    </source>
</evidence>
<evidence type="ECO:0000313" key="3">
    <source>
        <dbReference type="Proteomes" id="UP000295444"/>
    </source>
</evidence>
<feature type="region of interest" description="Disordered" evidence="1">
    <location>
        <begin position="57"/>
        <end position="85"/>
    </location>
</feature>
<accession>A0A4R6S805</accession>
<sequence>MIVDCETCVVRGDACKDCVITVLLGAPPSVELGSPEQRAIDALADAGLVPRLRLVPAVSSETPGSSTSNAERSPGCGERREPRVS</sequence>
<dbReference type="AlphaFoldDB" id="A0A4R6S805"/>
<dbReference type="Proteomes" id="UP000295444">
    <property type="component" value="Unassembled WGS sequence"/>
</dbReference>
<keyword evidence="3" id="KW-1185">Reference proteome</keyword>
<proteinExistence type="predicted"/>
<dbReference type="EMBL" id="SNXZ01000004">
    <property type="protein sequence ID" value="TDP96079.1"/>
    <property type="molecule type" value="Genomic_DNA"/>
</dbReference>
<comment type="caution">
    <text evidence="2">The sequence shown here is derived from an EMBL/GenBank/DDBJ whole genome shotgun (WGS) entry which is preliminary data.</text>
</comment>
<feature type="compositionally biased region" description="Polar residues" evidence="1">
    <location>
        <begin position="59"/>
        <end position="71"/>
    </location>
</feature>